<keyword evidence="9" id="KW-0175">Coiled coil</keyword>
<reference evidence="12" key="1">
    <citation type="journal article" date="2019" name="Int. J. Syst. Evol. Microbiol.">
        <title>The Global Catalogue of Microorganisms (GCM) 10K type strain sequencing project: providing services to taxonomists for standard genome sequencing and annotation.</title>
        <authorList>
            <consortium name="The Broad Institute Genomics Platform"/>
            <consortium name="The Broad Institute Genome Sequencing Center for Infectious Disease"/>
            <person name="Wu L."/>
            <person name="Ma J."/>
        </authorList>
    </citation>
    <scope>NUCLEOTIDE SEQUENCE [LARGE SCALE GENOMIC DNA]</scope>
    <source>
        <strain evidence="12">CGMCC 4.1530</strain>
    </source>
</reference>
<evidence type="ECO:0000259" key="10">
    <source>
        <dbReference type="PROSITE" id="PS52040"/>
    </source>
</evidence>
<evidence type="ECO:0000256" key="3">
    <source>
        <dbReference type="ARBA" id="ARBA00023029"/>
    </source>
</evidence>
<protein>
    <recommendedName>
        <fullName evidence="7">DNA topoisomerase 4 subunit A</fullName>
        <ecNumber evidence="7">5.6.2.2</ecNumber>
    </recommendedName>
    <alternativeName>
        <fullName evidence="7">Topoisomerase IV subunit A</fullName>
    </alternativeName>
</protein>
<dbReference type="EC" id="5.6.2.2" evidence="7"/>
<sequence length="758" mass="84114">MSDMTRDGAERLALHKFTENAYLNYSMYVIMDRALPYIGDGLKPVQRRIIYAMSELGLNASAKFKKSARTVGDVLGKYHPHGDSACYEAMVLMAQPFSYRYPLVDGQGNWGAPDDPKSFAAMRYTESRLSKYAELLLGELGQGTVDYVANFDGTLQEPKMLPARLPNILLNGTTGIAVGMATDIPPHNLREVADAAITLIDKPATTLDQLLDIVQGPDFPTDAEIITPRSEIRKIYASGRGSVRQRAVWKKEDGELIITALPHQVSGARVMEQIAAQMRNKKLPMVEDLRDESDHENPTRLVIVPRSNRVDAEPLMNHLFATTDLEKSYRINLNMIGLDNRPAVKNLLEILSEWLVYRRDTVRKRLNFRLDKVLNRLHILEGLLTAFLNIDEVIEIIRSEDQPKALLMSRFSISDTQAEAILELKLRHLARLEEMKIRTEQDALAKERDELQALLASGRKMDTLLKKELQADSKTYGDDRRSPLRERSEAKAISETDLVPSEPVTVVLSQMGWVRSAKGHDIDPAGLSYKAGDSYLASAKGKSNLPVSFLDSAGRSYTLDPNSLPSARGQGEPLTGKLTPPPGAVVEHVLMEADDQRLLMASDAGYGFICTFNDLQSRNRAGKAMLSLPKNARVMTPLAVNNDEDRLMVITAAGRMLMFPVKDLPQLSKGKGNKIISIPAAEAAAGTDKVVWLLLLPPLSVVTLHVGKRKLTLREDDLQKFRTERGRRGTLLPRGLQRIDRVDIETPAADNNTAAATG</sequence>
<dbReference type="InterPro" id="IPR002205">
    <property type="entry name" value="Topo_IIA_dom_A"/>
</dbReference>
<feature type="domain" description="Topo IIA-type catalytic" evidence="10">
    <location>
        <begin position="35"/>
        <end position="498"/>
    </location>
</feature>
<dbReference type="Gene3D" id="3.90.199.10">
    <property type="entry name" value="Topoisomerase II, domain 5"/>
    <property type="match status" value="1"/>
</dbReference>
<gene>
    <name evidence="7 11" type="primary">parC</name>
    <name evidence="11" type="ORF">ACFP73_07960</name>
</gene>
<name>A0ABW1VLT9_9GAMM</name>
<dbReference type="Pfam" id="PF00521">
    <property type="entry name" value="DNA_topoisoIV"/>
    <property type="match status" value="1"/>
</dbReference>
<feature type="site" description="Interaction with DNA" evidence="7">
    <location>
        <position position="79"/>
    </location>
</feature>
<dbReference type="Proteomes" id="UP001596215">
    <property type="component" value="Unassembled WGS sequence"/>
</dbReference>
<evidence type="ECO:0000256" key="4">
    <source>
        <dbReference type="ARBA" id="ARBA00023125"/>
    </source>
</evidence>
<accession>A0ABW1VLT9</accession>
<dbReference type="InterPro" id="IPR006691">
    <property type="entry name" value="GyrA/parC_rep"/>
</dbReference>
<dbReference type="EMBL" id="JBHSUC010000007">
    <property type="protein sequence ID" value="MFC6362032.1"/>
    <property type="molecule type" value="Genomic_DNA"/>
</dbReference>
<comment type="caution">
    <text evidence="11">The sequence shown here is derived from an EMBL/GenBank/DDBJ whole genome shotgun (WGS) entry which is preliminary data.</text>
</comment>
<feature type="site" description="Transition state stabilizer" evidence="7">
    <location>
        <position position="123"/>
    </location>
</feature>
<dbReference type="Gene3D" id="1.10.268.10">
    <property type="entry name" value="Topoisomerase, domain 3"/>
    <property type="match status" value="1"/>
</dbReference>
<proteinExistence type="inferred from homology"/>
<dbReference type="Gene3D" id="3.30.1360.40">
    <property type="match status" value="1"/>
</dbReference>
<evidence type="ECO:0000313" key="12">
    <source>
        <dbReference type="Proteomes" id="UP001596215"/>
    </source>
</evidence>
<dbReference type="InterPro" id="IPR013760">
    <property type="entry name" value="Topo_IIA-like_dom_sf"/>
</dbReference>
<dbReference type="NCBIfam" id="NF004044">
    <property type="entry name" value="PRK05561.1"/>
    <property type="match status" value="1"/>
</dbReference>
<keyword evidence="3 7" id="KW-0799">Topoisomerase</keyword>
<comment type="catalytic activity">
    <reaction evidence="1 7 8">
        <text>ATP-dependent breakage, passage and rejoining of double-stranded DNA.</text>
        <dbReference type="EC" id="5.6.2.2"/>
    </reaction>
</comment>
<evidence type="ECO:0000256" key="2">
    <source>
        <dbReference type="ARBA" id="ARBA00022475"/>
    </source>
</evidence>
<comment type="subcellular location">
    <subcellularLocation>
        <location evidence="7">Cell membrane</location>
        <topology evidence="7">Peripheral membrane protein</topology>
    </subcellularLocation>
</comment>
<dbReference type="InterPro" id="IPR035516">
    <property type="entry name" value="Gyrase/topoIV_suA_C"/>
</dbReference>
<evidence type="ECO:0000313" key="11">
    <source>
        <dbReference type="EMBL" id="MFC6362032.1"/>
    </source>
</evidence>
<evidence type="ECO:0000256" key="1">
    <source>
        <dbReference type="ARBA" id="ARBA00000185"/>
    </source>
</evidence>
<keyword evidence="5 7" id="KW-0472">Membrane</keyword>
<dbReference type="RefSeq" id="WP_343878131.1">
    <property type="nucleotide sequence ID" value="NZ_BAAAFW010000094.1"/>
</dbReference>
<dbReference type="CDD" id="cd00187">
    <property type="entry name" value="TOP4c"/>
    <property type="match status" value="1"/>
</dbReference>
<dbReference type="InterPro" id="IPR050220">
    <property type="entry name" value="Type_II_DNA_Topoisomerases"/>
</dbReference>
<feature type="coiled-coil region" evidence="9">
    <location>
        <begin position="429"/>
        <end position="457"/>
    </location>
</feature>
<dbReference type="PANTHER" id="PTHR43493">
    <property type="entry name" value="DNA GYRASE/TOPOISOMERASE SUBUNIT A"/>
    <property type="match status" value="1"/>
</dbReference>
<dbReference type="InterPro" id="IPR005742">
    <property type="entry name" value="TopoIV_A_Gneg"/>
</dbReference>
<keyword evidence="6 7" id="KW-0413">Isomerase</keyword>
<evidence type="ECO:0000256" key="5">
    <source>
        <dbReference type="ARBA" id="ARBA00023136"/>
    </source>
</evidence>
<keyword evidence="2 7" id="KW-1003">Cell membrane</keyword>
<dbReference type="SUPFAM" id="SSF101904">
    <property type="entry name" value="GyrA/ParC C-terminal domain-like"/>
    <property type="match status" value="1"/>
</dbReference>
<dbReference type="Gene3D" id="2.120.10.90">
    <property type="entry name" value="DNA gyrase/topoisomerase IV, subunit A, C-terminal"/>
    <property type="match status" value="1"/>
</dbReference>
<evidence type="ECO:0000256" key="8">
    <source>
        <dbReference type="PROSITE-ProRule" id="PRU01384"/>
    </source>
</evidence>
<dbReference type="PANTHER" id="PTHR43493:SF1">
    <property type="entry name" value="DNA TOPOISOMERASE 4 SUBUNIT A"/>
    <property type="match status" value="1"/>
</dbReference>
<dbReference type="SUPFAM" id="SSF56719">
    <property type="entry name" value="Type II DNA topoisomerase"/>
    <property type="match status" value="1"/>
</dbReference>
<feature type="site" description="Interaction with DNA" evidence="7">
    <location>
        <position position="43"/>
    </location>
</feature>
<evidence type="ECO:0000256" key="9">
    <source>
        <dbReference type="SAM" id="Coils"/>
    </source>
</evidence>
<comment type="function">
    <text evidence="7">Topoisomerase IV is essential for chromosome segregation. It relaxes supercoiled DNA. Performs the decatenation events required during the replication of a circular DNA molecule.</text>
</comment>
<dbReference type="PROSITE" id="PS52040">
    <property type="entry name" value="TOPO_IIA"/>
    <property type="match status" value="1"/>
</dbReference>
<feature type="site" description="Interaction with DNA" evidence="7">
    <location>
        <position position="81"/>
    </location>
</feature>
<keyword evidence="4 7" id="KW-0238">DNA-binding</keyword>
<dbReference type="InterPro" id="IPR013757">
    <property type="entry name" value="Topo_IIA_A_a_sf"/>
</dbReference>
<keyword evidence="12" id="KW-1185">Reference proteome</keyword>
<organism evidence="11 12">
    <name type="scientific">Tatumella punctata</name>
    <dbReference type="NCBI Taxonomy" id="399969"/>
    <lineage>
        <taxon>Bacteria</taxon>
        <taxon>Pseudomonadati</taxon>
        <taxon>Pseudomonadota</taxon>
        <taxon>Gammaproteobacteria</taxon>
        <taxon>Enterobacterales</taxon>
        <taxon>Erwiniaceae</taxon>
        <taxon>Tatumella</taxon>
    </lineage>
</organism>
<comment type="subunit">
    <text evidence="7">Heterotetramer composed of ParC and ParE.</text>
</comment>
<dbReference type="NCBIfam" id="TIGR01062">
    <property type="entry name" value="parC_Gneg"/>
    <property type="match status" value="1"/>
</dbReference>
<dbReference type="Pfam" id="PF03989">
    <property type="entry name" value="DNA_gyraseA_C"/>
    <property type="match status" value="2"/>
</dbReference>
<evidence type="ECO:0000256" key="6">
    <source>
        <dbReference type="ARBA" id="ARBA00023235"/>
    </source>
</evidence>
<dbReference type="InterPro" id="IPR013758">
    <property type="entry name" value="Topo_IIA_A/C_ab"/>
</dbReference>
<feature type="active site" description="O-(5'-phospho-DNA)-tyrosine intermediate" evidence="7 8">
    <location>
        <position position="124"/>
    </location>
</feature>
<dbReference type="GO" id="GO:0003918">
    <property type="term" value="F:DNA topoisomerase type II (double strand cut, ATP-hydrolyzing) activity"/>
    <property type="evidence" value="ECO:0007669"/>
    <property type="project" value="UniProtKB-EC"/>
</dbReference>
<evidence type="ECO:0000256" key="7">
    <source>
        <dbReference type="HAMAP-Rule" id="MF_00936"/>
    </source>
</evidence>
<comment type="similarity">
    <text evidence="7">Belongs to the type II topoisomerase GyrA/ParC subunit family. ParC type 1 subfamily.</text>
</comment>
<dbReference type="HAMAP" id="MF_00936">
    <property type="entry name" value="ParC_type1"/>
    <property type="match status" value="1"/>
</dbReference>
<dbReference type="SMART" id="SM00434">
    <property type="entry name" value="TOP4c"/>
    <property type="match status" value="1"/>
</dbReference>